<dbReference type="InterPro" id="IPR052523">
    <property type="entry name" value="Trichothecene_AcTrans"/>
</dbReference>
<dbReference type="AlphaFoldDB" id="A0AAX2LVS1"/>
<dbReference type="Gene3D" id="3.40.630.30">
    <property type="match status" value="1"/>
</dbReference>
<evidence type="ECO:0000313" key="5">
    <source>
        <dbReference type="Proteomes" id="UP000254626"/>
    </source>
</evidence>
<dbReference type="CDD" id="cd04301">
    <property type="entry name" value="NAT_SF"/>
    <property type="match status" value="1"/>
</dbReference>
<reference evidence="4" key="1">
    <citation type="submission" date="2015-12" db="EMBL/GenBank/DDBJ databases">
        <title>FDA dAtabase for Regulatory Grade micrObial Sequences (FDA-ARGOS): Supporting development and validation of Infectious Disease Dx tests.</title>
        <authorList>
            <person name="Hoffmann M."/>
            <person name="Allard M."/>
            <person name="Evans P."/>
            <person name="Brown E."/>
            <person name="Tallon L.J."/>
            <person name="Sadzewicz L."/>
            <person name="Sengamalay N."/>
            <person name="Ott S."/>
            <person name="Godinez A."/>
            <person name="Nagaraj S."/>
            <person name="Vyas G."/>
            <person name="Aluvathingal J."/>
            <person name="Nadendla S."/>
            <person name="Geyer C."/>
            <person name="Sichtig H."/>
        </authorList>
    </citation>
    <scope>NUCLEOTIDE SEQUENCE [LARGE SCALE GENOMIC DNA]</scope>
    <source>
        <strain evidence="4">ATCC 33809</strain>
    </source>
</reference>
<dbReference type="KEGG" id="vfl:AL536_05910"/>
<dbReference type="InterPro" id="IPR016181">
    <property type="entry name" value="Acyl_CoA_acyltransferase"/>
</dbReference>
<dbReference type="Proteomes" id="UP000057088">
    <property type="component" value="Chromosome 1"/>
</dbReference>
<dbReference type="Pfam" id="PF13508">
    <property type="entry name" value="Acetyltransf_7"/>
    <property type="match status" value="1"/>
</dbReference>
<organism evidence="3 5">
    <name type="scientific">Vibrio fluvialis</name>
    <dbReference type="NCBI Taxonomy" id="676"/>
    <lineage>
        <taxon>Bacteria</taxon>
        <taxon>Pseudomonadati</taxon>
        <taxon>Pseudomonadota</taxon>
        <taxon>Gammaproteobacteria</taxon>
        <taxon>Vibrionales</taxon>
        <taxon>Vibrionaceae</taxon>
        <taxon>Vibrio</taxon>
    </lineage>
</organism>
<name>A0AAX2LVS1_VIBFL</name>
<accession>A0AAX2LVS1</accession>
<dbReference type="InterPro" id="IPR000182">
    <property type="entry name" value="GNAT_dom"/>
</dbReference>
<evidence type="ECO:0000313" key="2">
    <source>
        <dbReference type="EMBL" id="AMF92992.1"/>
    </source>
</evidence>
<proteinExistence type="predicted"/>
<dbReference type="RefSeq" id="WP_024375296.1">
    <property type="nucleotide sequence ID" value="NZ_AP028129.1"/>
</dbReference>
<dbReference type="GO" id="GO:0016747">
    <property type="term" value="F:acyltransferase activity, transferring groups other than amino-acyl groups"/>
    <property type="evidence" value="ECO:0007669"/>
    <property type="project" value="InterPro"/>
</dbReference>
<keyword evidence="4" id="KW-1185">Reference proteome</keyword>
<protein>
    <submittedName>
        <fullName evidence="2 3">Acetyltransferase</fullName>
    </submittedName>
</protein>
<sequence length="148" mass="17489">MKLSYRPATDADYLFAFELKKATEQDLVTRNFGWDEELQWELHRQEWKSGLPTIICIDDQPVGTYMLHDKNDTLYFSRFFILPDYQGQGVGGQVLKSVTEFSDRTNLPCVLCYLQGNRAANLYQRFGFRTYREDTQFVYMKYRPGTHL</sequence>
<dbReference type="EMBL" id="CP014034">
    <property type="protein sequence ID" value="AMF92992.1"/>
    <property type="molecule type" value="Genomic_DNA"/>
</dbReference>
<gene>
    <name evidence="2" type="ORF">AL536_05910</name>
    <name evidence="3" type="ORF">NCTC11327_03208</name>
</gene>
<evidence type="ECO:0000313" key="3">
    <source>
        <dbReference type="EMBL" id="SUQ26348.1"/>
    </source>
</evidence>
<dbReference type="PANTHER" id="PTHR42791:SF1">
    <property type="entry name" value="N-ACETYLTRANSFERASE DOMAIN-CONTAINING PROTEIN"/>
    <property type="match status" value="1"/>
</dbReference>
<dbReference type="EMBL" id="UHIP01000002">
    <property type="protein sequence ID" value="SUQ26348.1"/>
    <property type="molecule type" value="Genomic_DNA"/>
</dbReference>
<dbReference type="Proteomes" id="UP000254626">
    <property type="component" value="Unassembled WGS sequence"/>
</dbReference>
<reference evidence="3 5" key="3">
    <citation type="submission" date="2018-06" db="EMBL/GenBank/DDBJ databases">
        <authorList>
            <consortium name="Pathogen Informatics"/>
            <person name="Doyle S."/>
        </authorList>
    </citation>
    <scope>NUCLEOTIDE SEQUENCE [LARGE SCALE GENOMIC DNA]</scope>
    <source>
        <strain evidence="3 5">NCTC11327</strain>
    </source>
</reference>
<evidence type="ECO:0000259" key="1">
    <source>
        <dbReference type="PROSITE" id="PS51186"/>
    </source>
</evidence>
<reference evidence="2" key="2">
    <citation type="submission" date="2018-01" db="EMBL/GenBank/DDBJ databases">
        <title>FDA dAtabase for Regulatory Grade micrObial Sequences (FDA-ARGOS): Supporting development and validation of Infectious Disease Dx tests.</title>
        <authorList>
            <person name="Hoffmann M."/>
            <person name="Allard M."/>
            <person name="Evans P."/>
            <person name="Brown E."/>
            <person name="Tallon L."/>
            <person name="Sadzewicz L."/>
            <person name="Sengamalay N."/>
            <person name="Ott S."/>
            <person name="Godinez A."/>
            <person name="Nagaraj S."/>
            <person name="Vyas G."/>
            <person name="Aluvathingal J."/>
            <person name="Nadendla S."/>
            <person name="Geyer C."/>
            <person name="Sichtig H."/>
        </authorList>
    </citation>
    <scope>NUCLEOTIDE SEQUENCE</scope>
    <source>
        <strain evidence="2">ATCC 33809</strain>
    </source>
</reference>
<evidence type="ECO:0000313" key="4">
    <source>
        <dbReference type="Proteomes" id="UP000057088"/>
    </source>
</evidence>
<feature type="domain" description="N-acetyltransferase" evidence="1">
    <location>
        <begin position="3"/>
        <end position="148"/>
    </location>
</feature>
<dbReference type="PROSITE" id="PS51186">
    <property type="entry name" value="GNAT"/>
    <property type="match status" value="1"/>
</dbReference>
<dbReference type="GeneID" id="29384339"/>
<dbReference type="PANTHER" id="PTHR42791">
    <property type="entry name" value="GNAT FAMILY ACETYLTRANSFERASE"/>
    <property type="match status" value="1"/>
</dbReference>
<dbReference type="SUPFAM" id="SSF55729">
    <property type="entry name" value="Acyl-CoA N-acyltransferases (Nat)"/>
    <property type="match status" value="1"/>
</dbReference>